<evidence type="ECO:0000313" key="2">
    <source>
        <dbReference type="EMBL" id="SDK14267.1"/>
    </source>
</evidence>
<dbReference type="Proteomes" id="UP000199580">
    <property type="component" value="Unassembled WGS sequence"/>
</dbReference>
<organism evidence="2 3">
    <name type="scientific">Flavobacterium noncentrifugens</name>
    <dbReference type="NCBI Taxonomy" id="1128970"/>
    <lineage>
        <taxon>Bacteria</taxon>
        <taxon>Pseudomonadati</taxon>
        <taxon>Bacteroidota</taxon>
        <taxon>Flavobacteriia</taxon>
        <taxon>Flavobacteriales</taxon>
        <taxon>Flavobacteriaceae</taxon>
        <taxon>Flavobacterium</taxon>
    </lineage>
</organism>
<feature type="compositionally biased region" description="Basic and acidic residues" evidence="1">
    <location>
        <begin position="8"/>
        <end position="20"/>
    </location>
</feature>
<dbReference type="RefSeq" id="WP_091396270.1">
    <property type="nucleotide sequence ID" value="NZ_BKAI01000009.1"/>
</dbReference>
<feature type="compositionally biased region" description="Polar residues" evidence="1">
    <location>
        <begin position="48"/>
        <end position="66"/>
    </location>
</feature>
<proteinExistence type="predicted"/>
<keyword evidence="3" id="KW-1185">Reference proteome</keyword>
<protein>
    <submittedName>
        <fullName evidence="2">Uncharacterized protein</fullName>
    </submittedName>
</protein>
<name>A0A1G8ZGV2_9FLAO</name>
<gene>
    <name evidence="2" type="ORF">SAMN04487935_2587</name>
</gene>
<dbReference type="EMBL" id="FNEZ01000004">
    <property type="protein sequence ID" value="SDK14267.1"/>
    <property type="molecule type" value="Genomic_DNA"/>
</dbReference>
<evidence type="ECO:0000256" key="1">
    <source>
        <dbReference type="SAM" id="MobiDB-lite"/>
    </source>
</evidence>
<feature type="region of interest" description="Disordered" evidence="1">
    <location>
        <begin position="1"/>
        <end position="66"/>
    </location>
</feature>
<sequence length="66" mass="7193">MKSTNHIPDLDKSSESRKTDGVGQHAFEDENTSGKLSDYPEGNLNEAKLQTDSIAGNQTDQPEADE</sequence>
<evidence type="ECO:0000313" key="3">
    <source>
        <dbReference type="Proteomes" id="UP000199580"/>
    </source>
</evidence>
<dbReference type="AlphaFoldDB" id="A0A1G8ZGV2"/>
<accession>A0A1G8ZGV2</accession>
<reference evidence="2 3" key="1">
    <citation type="submission" date="2016-10" db="EMBL/GenBank/DDBJ databases">
        <authorList>
            <person name="de Groot N.N."/>
        </authorList>
    </citation>
    <scope>NUCLEOTIDE SEQUENCE [LARGE SCALE GENOMIC DNA]</scope>
    <source>
        <strain evidence="2 3">CGMCC 1.10076</strain>
    </source>
</reference>